<dbReference type="SUPFAM" id="SSF52266">
    <property type="entry name" value="SGNH hydrolase"/>
    <property type="match status" value="1"/>
</dbReference>
<feature type="chain" id="PRO_5026170929" evidence="2">
    <location>
        <begin position="20"/>
        <end position="291"/>
    </location>
</feature>
<comment type="caution">
    <text evidence="4">The sequence shown here is derived from an EMBL/GenBank/DDBJ whole genome shotgun (WGS) entry which is preliminary data.</text>
</comment>
<dbReference type="OrthoDB" id="9795554at2"/>
<name>A0A6G1TX71_9BACT</name>
<dbReference type="InterPro" id="IPR052940">
    <property type="entry name" value="Carb_Esterase_6"/>
</dbReference>
<evidence type="ECO:0000313" key="4">
    <source>
        <dbReference type="EMBL" id="MQN79390.1"/>
    </source>
</evidence>
<dbReference type="PANTHER" id="PTHR31988:SF19">
    <property type="entry name" value="9-O-ACETYL-N-ACETYLNEURAMINIC ACID DEACETYLASE-RELATED"/>
    <property type="match status" value="1"/>
</dbReference>
<dbReference type="Pfam" id="PF03629">
    <property type="entry name" value="SASA"/>
    <property type="match status" value="1"/>
</dbReference>
<evidence type="ECO:0000256" key="2">
    <source>
        <dbReference type="SAM" id="SignalP"/>
    </source>
</evidence>
<sequence>MKKYICLLFAAFCLMPVAAKKQPAVVILTAGQSNTDGRVMNTELPAEIQQQKYKYCQWSFGSSSLSGEGKFETFWPRIYNKNKPGRWAYDAIVYWNVEKKLKKNFYVIKESLGGTAIDTLCTSTSKQYWNASPEYLAKNVASDKGGKSLLKAFTENIGACIDNQLSHLPEGYDIKFMLWHQGESDRHQAKNYYHNLKQMLTYIRTYLVEKTGNKKYANLPIIIGGISHKSKQWSQGVEDAQHRLAQEDKNIYVVDVPNASLCSDVLHFDAEGAQELGNKMFQLIEKKKLLK</sequence>
<dbReference type="Gene3D" id="3.40.50.1110">
    <property type="entry name" value="SGNH hydrolase"/>
    <property type="match status" value="1"/>
</dbReference>
<keyword evidence="1" id="KW-0378">Hydrolase</keyword>
<dbReference type="InterPro" id="IPR005181">
    <property type="entry name" value="SASA"/>
</dbReference>
<protein>
    <submittedName>
        <fullName evidence="4">Sialate O-acetylesterase</fullName>
    </submittedName>
</protein>
<feature type="signal peptide" evidence="2">
    <location>
        <begin position="1"/>
        <end position="19"/>
    </location>
</feature>
<gene>
    <name evidence="4" type="ORF">F7D73_00090</name>
</gene>
<evidence type="ECO:0000313" key="5">
    <source>
        <dbReference type="Proteomes" id="UP000480425"/>
    </source>
</evidence>
<dbReference type="InterPro" id="IPR036514">
    <property type="entry name" value="SGNH_hydro_sf"/>
</dbReference>
<accession>A0A6G1TX71</accession>
<dbReference type="Proteomes" id="UP000480425">
    <property type="component" value="Unassembled WGS sequence"/>
</dbReference>
<dbReference type="EMBL" id="VZCB01000001">
    <property type="protein sequence ID" value="MQN79390.1"/>
    <property type="molecule type" value="Genomic_DNA"/>
</dbReference>
<dbReference type="AlphaFoldDB" id="A0A6G1TX71"/>
<keyword evidence="2" id="KW-0732">Signal</keyword>
<evidence type="ECO:0000256" key="1">
    <source>
        <dbReference type="ARBA" id="ARBA00022801"/>
    </source>
</evidence>
<dbReference type="RefSeq" id="WP_153121720.1">
    <property type="nucleotide sequence ID" value="NZ_CP152352.1"/>
</dbReference>
<dbReference type="PANTHER" id="PTHR31988">
    <property type="entry name" value="ESTERASE, PUTATIVE (DUF303)-RELATED"/>
    <property type="match status" value="1"/>
</dbReference>
<dbReference type="GO" id="GO:0016788">
    <property type="term" value="F:hydrolase activity, acting on ester bonds"/>
    <property type="evidence" value="ECO:0007669"/>
    <property type="project" value="UniProtKB-ARBA"/>
</dbReference>
<organism evidence="4 5">
    <name type="scientific">Segatella copri</name>
    <dbReference type="NCBI Taxonomy" id="165179"/>
    <lineage>
        <taxon>Bacteria</taxon>
        <taxon>Pseudomonadati</taxon>
        <taxon>Bacteroidota</taxon>
        <taxon>Bacteroidia</taxon>
        <taxon>Bacteroidales</taxon>
        <taxon>Prevotellaceae</taxon>
        <taxon>Segatella</taxon>
    </lineage>
</organism>
<evidence type="ECO:0000259" key="3">
    <source>
        <dbReference type="Pfam" id="PF03629"/>
    </source>
</evidence>
<reference evidence="4 5" key="1">
    <citation type="submission" date="2019-09" db="EMBL/GenBank/DDBJ databases">
        <title>Distinct polysaccharide growth profiles of human intestinal Prevotella copri isolates.</title>
        <authorList>
            <person name="Fehlner-Peach H."/>
            <person name="Magnabosco C."/>
            <person name="Raghavan V."/>
            <person name="Scher J.U."/>
            <person name="Tett A."/>
            <person name="Cox L.M."/>
            <person name="Gottsegen C."/>
            <person name="Watters A."/>
            <person name="Wiltshire- Gordon J.D."/>
            <person name="Segata N."/>
            <person name="Bonneau R."/>
            <person name="Littman D.R."/>
        </authorList>
    </citation>
    <scope>NUCLEOTIDE SEQUENCE [LARGE SCALE GENOMIC DNA]</scope>
    <source>
        <strain evidence="5">iA622</strain>
    </source>
</reference>
<feature type="domain" description="Sialate O-acetylesterase" evidence="3">
    <location>
        <begin position="27"/>
        <end position="282"/>
    </location>
</feature>
<proteinExistence type="predicted"/>